<dbReference type="EMBL" id="JBBLYY010000010">
    <property type="protein sequence ID" value="MEK0170082.1"/>
    <property type="molecule type" value="Genomic_DNA"/>
</dbReference>
<name>A0ABU8Y5T5_9MICO</name>
<dbReference type="PANTHER" id="PTHR46796">
    <property type="entry name" value="HTH-TYPE TRANSCRIPTIONAL ACTIVATOR RHAS-RELATED"/>
    <property type="match status" value="1"/>
</dbReference>
<dbReference type="SUPFAM" id="SSF46689">
    <property type="entry name" value="Homeodomain-like"/>
    <property type="match status" value="1"/>
</dbReference>
<dbReference type="RefSeq" id="WP_340196529.1">
    <property type="nucleotide sequence ID" value="NZ_JBBKAP010000038.1"/>
</dbReference>
<gene>
    <name evidence="5" type="ORF">WMN62_01215</name>
</gene>
<dbReference type="Proteomes" id="UP001370299">
    <property type="component" value="Unassembled WGS sequence"/>
</dbReference>
<dbReference type="InterPro" id="IPR050204">
    <property type="entry name" value="AraC_XylS_family_regulators"/>
</dbReference>
<comment type="caution">
    <text evidence="5">The sequence shown here is derived from an EMBL/GenBank/DDBJ whole genome shotgun (WGS) entry which is preliminary data.</text>
</comment>
<dbReference type="Pfam" id="PF12833">
    <property type="entry name" value="HTH_18"/>
    <property type="match status" value="1"/>
</dbReference>
<keyword evidence="3" id="KW-0804">Transcription</keyword>
<keyword evidence="6" id="KW-1185">Reference proteome</keyword>
<evidence type="ECO:0000256" key="1">
    <source>
        <dbReference type="ARBA" id="ARBA00023015"/>
    </source>
</evidence>
<proteinExistence type="predicted"/>
<dbReference type="PROSITE" id="PS01124">
    <property type="entry name" value="HTH_ARAC_FAMILY_2"/>
    <property type="match status" value="1"/>
</dbReference>
<dbReference type="SMART" id="SM00342">
    <property type="entry name" value="HTH_ARAC"/>
    <property type="match status" value="1"/>
</dbReference>
<feature type="domain" description="HTH araC/xylS-type" evidence="4">
    <location>
        <begin position="234"/>
        <end position="335"/>
    </location>
</feature>
<evidence type="ECO:0000259" key="4">
    <source>
        <dbReference type="PROSITE" id="PS01124"/>
    </source>
</evidence>
<dbReference type="InterPro" id="IPR009057">
    <property type="entry name" value="Homeodomain-like_sf"/>
</dbReference>
<keyword evidence="1" id="KW-0805">Transcription regulation</keyword>
<organism evidence="5 6">
    <name type="scientific">Curtobacterium citreum</name>
    <dbReference type="NCBI Taxonomy" id="2036"/>
    <lineage>
        <taxon>Bacteria</taxon>
        <taxon>Bacillati</taxon>
        <taxon>Actinomycetota</taxon>
        <taxon>Actinomycetes</taxon>
        <taxon>Micrococcales</taxon>
        <taxon>Microbacteriaceae</taxon>
        <taxon>Curtobacterium</taxon>
    </lineage>
</organism>
<keyword evidence="2" id="KW-0238">DNA-binding</keyword>
<dbReference type="InterPro" id="IPR018060">
    <property type="entry name" value="HTH_AraC"/>
</dbReference>
<evidence type="ECO:0000256" key="3">
    <source>
        <dbReference type="ARBA" id="ARBA00023163"/>
    </source>
</evidence>
<dbReference type="Gene3D" id="1.10.10.60">
    <property type="entry name" value="Homeodomain-like"/>
    <property type="match status" value="1"/>
</dbReference>
<reference evidence="5 6" key="1">
    <citation type="submission" date="2024-03" db="EMBL/GenBank/DDBJ databases">
        <title>Whole genomes of four grape xylem sap localized bacterial endophytes.</title>
        <authorList>
            <person name="Kumar G."/>
            <person name="Savka M.A."/>
        </authorList>
    </citation>
    <scope>NUCLEOTIDE SEQUENCE [LARGE SCALE GENOMIC DNA]</scope>
    <source>
        <strain evidence="5 6">RIT_GXS8</strain>
    </source>
</reference>
<evidence type="ECO:0000313" key="6">
    <source>
        <dbReference type="Proteomes" id="UP001370299"/>
    </source>
</evidence>
<dbReference type="PANTHER" id="PTHR46796:SF12">
    <property type="entry name" value="HTH-TYPE DNA-BINDING TRANSCRIPTIONAL ACTIVATOR EUTR"/>
    <property type="match status" value="1"/>
</dbReference>
<accession>A0ABU8Y5T5</accession>
<evidence type="ECO:0000256" key="2">
    <source>
        <dbReference type="ARBA" id="ARBA00023125"/>
    </source>
</evidence>
<protein>
    <submittedName>
        <fullName evidence="5">Helix-turn-helix transcriptional regulator</fullName>
    </submittedName>
</protein>
<evidence type="ECO:0000313" key="5">
    <source>
        <dbReference type="EMBL" id="MEK0170082.1"/>
    </source>
</evidence>
<sequence>MSQQSVDETSSANVTESTLSTAAAPVRLEASASSPEQALEQLPGLVTGTSWQTRPTTGAYSFRYLAVGDGNVTLRRSQMRGYVRGTVAPDDAYIVVLVLGGVVTLDLLRGGGPVDNGVPALMPTERRAVVEASNHDAVMVHLTRAFVRSVAEERHGLPSGGLHLDERAVPAADAVVRWRQVLESARRVLAAQGVASTAWSDATRAVAVAFLALYPPKAAGPSSALWAPRNARIRRAVDHVHEHAAEPIAVSDLAAVSGLSVRAVQESFQRLFGMPPSTYVRSVRLQRVRGDLLRLDSTSTSVSEVARRWGFAHLGRFSAEYTSRYGEYPKATLHR</sequence>